<feature type="domain" description="TPM" evidence="4">
    <location>
        <begin position="32"/>
        <end position="155"/>
    </location>
</feature>
<name>B4D733_9BACT</name>
<keyword evidence="3" id="KW-0732">Signal</keyword>
<sequence>MRTAFLIPLLWLVLLFAARAETLPPKPANYFNDYANAVSRSTATQLNDRLRQFERESSNQIVVAVFPKMNTESSIADYCQRIFQSWKVGQAKLNNGAVLFVFVQDRQMRIQTGYGLEGALPDILCKQIIENEIVPRFKNRDFDGGLSAGIDAMIKATRGEYKGNGHIHSEPATPSHIPTILVAIILIILVIKFIQGLRGGTVYSSRGSYWDRGGWGGGGWGGGGWGGGGGGGFSGGDGGGFSGGGGSSGGGGASGSW</sequence>
<feature type="signal peptide" evidence="3">
    <location>
        <begin position="1"/>
        <end position="20"/>
    </location>
</feature>
<dbReference type="EMBL" id="ABVL01000017">
    <property type="protein sequence ID" value="EDY17684.1"/>
    <property type="molecule type" value="Genomic_DNA"/>
</dbReference>
<dbReference type="RefSeq" id="WP_006982044.1">
    <property type="nucleotide sequence ID" value="NZ_ABVL01000017.1"/>
</dbReference>
<evidence type="ECO:0000256" key="1">
    <source>
        <dbReference type="SAM" id="MobiDB-lite"/>
    </source>
</evidence>
<dbReference type="InParanoid" id="B4D733"/>
<evidence type="ECO:0000259" key="4">
    <source>
        <dbReference type="Pfam" id="PF04536"/>
    </source>
</evidence>
<keyword evidence="2" id="KW-1133">Transmembrane helix</keyword>
<dbReference type="STRING" id="497964.CfE428DRAFT_4723"/>
<comment type="caution">
    <text evidence="5">The sequence shown here is derived from an EMBL/GenBank/DDBJ whole genome shotgun (WGS) entry which is preliminary data.</text>
</comment>
<evidence type="ECO:0000313" key="6">
    <source>
        <dbReference type="Proteomes" id="UP000005824"/>
    </source>
</evidence>
<feature type="chain" id="PRO_5002803240" description="TPM domain-containing protein" evidence="3">
    <location>
        <begin position="21"/>
        <end position="257"/>
    </location>
</feature>
<dbReference type="Gene3D" id="3.10.310.50">
    <property type="match status" value="1"/>
</dbReference>
<organism evidence="5 6">
    <name type="scientific">Chthoniobacter flavus Ellin428</name>
    <dbReference type="NCBI Taxonomy" id="497964"/>
    <lineage>
        <taxon>Bacteria</taxon>
        <taxon>Pseudomonadati</taxon>
        <taxon>Verrucomicrobiota</taxon>
        <taxon>Spartobacteria</taxon>
        <taxon>Chthoniobacterales</taxon>
        <taxon>Chthoniobacteraceae</taxon>
        <taxon>Chthoniobacter</taxon>
    </lineage>
</organism>
<proteinExistence type="predicted"/>
<feature type="region of interest" description="Disordered" evidence="1">
    <location>
        <begin position="226"/>
        <end position="257"/>
    </location>
</feature>
<feature type="transmembrane region" description="Helical" evidence="2">
    <location>
        <begin position="176"/>
        <end position="194"/>
    </location>
</feature>
<dbReference type="AlphaFoldDB" id="B4D733"/>
<dbReference type="InterPro" id="IPR007621">
    <property type="entry name" value="TPM_dom"/>
</dbReference>
<accession>B4D733</accession>
<gene>
    <name evidence="5" type="ORF">CfE428DRAFT_4723</name>
</gene>
<evidence type="ECO:0000256" key="2">
    <source>
        <dbReference type="SAM" id="Phobius"/>
    </source>
</evidence>
<dbReference type="eggNOG" id="COG1512">
    <property type="taxonomic scope" value="Bacteria"/>
</dbReference>
<dbReference type="FunCoup" id="B4D733">
    <property type="interactions" value="18"/>
</dbReference>
<keyword evidence="2" id="KW-0812">Transmembrane</keyword>
<evidence type="ECO:0000313" key="5">
    <source>
        <dbReference type="EMBL" id="EDY17684.1"/>
    </source>
</evidence>
<reference evidence="5 6" key="1">
    <citation type="journal article" date="2011" name="J. Bacteriol.">
        <title>Genome sequence of Chthoniobacter flavus Ellin428, an aerobic heterotrophic soil bacterium.</title>
        <authorList>
            <person name="Kant R."/>
            <person name="van Passel M.W."/>
            <person name="Palva A."/>
            <person name="Lucas S."/>
            <person name="Lapidus A."/>
            <person name="Glavina Del Rio T."/>
            <person name="Dalin E."/>
            <person name="Tice H."/>
            <person name="Bruce D."/>
            <person name="Goodwin L."/>
            <person name="Pitluck S."/>
            <person name="Larimer F.W."/>
            <person name="Land M.L."/>
            <person name="Hauser L."/>
            <person name="Sangwan P."/>
            <person name="de Vos W.M."/>
            <person name="Janssen P.H."/>
            <person name="Smidt H."/>
        </authorList>
    </citation>
    <scope>NUCLEOTIDE SEQUENCE [LARGE SCALE GENOMIC DNA]</scope>
    <source>
        <strain evidence="5 6">Ellin428</strain>
    </source>
</reference>
<dbReference type="PANTHER" id="PTHR30373:SF2">
    <property type="entry name" value="UPF0603 PROTEIN YGCG"/>
    <property type="match status" value="1"/>
</dbReference>
<keyword evidence="2" id="KW-0472">Membrane</keyword>
<keyword evidence="6" id="KW-1185">Reference proteome</keyword>
<dbReference type="PANTHER" id="PTHR30373">
    <property type="entry name" value="UPF0603 PROTEIN YGCG"/>
    <property type="match status" value="1"/>
</dbReference>
<dbReference type="Pfam" id="PF04536">
    <property type="entry name" value="TPM_phosphatase"/>
    <property type="match status" value="1"/>
</dbReference>
<dbReference type="Proteomes" id="UP000005824">
    <property type="component" value="Unassembled WGS sequence"/>
</dbReference>
<protein>
    <recommendedName>
        <fullName evidence="4">TPM domain-containing protein</fullName>
    </recommendedName>
</protein>
<evidence type="ECO:0000256" key="3">
    <source>
        <dbReference type="SAM" id="SignalP"/>
    </source>
</evidence>